<proteinExistence type="predicted"/>
<protein>
    <submittedName>
        <fullName evidence="1">Uncharacterized protein</fullName>
    </submittedName>
</protein>
<evidence type="ECO:0000313" key="1">
    <source>
        <dbReference type="EMBL" id="MBX08391.1"/>
    </source>
</evidence>
<dbReference type="EMBL" id="GGEC01027907">
    <property type="protein sequence ID" value="MBX08391.1"/>
    <property type="molecule type" value="Transcribed_RNA"/>
</dbReference>
<reference evidence="1" key="1">
    <citation type="submission" date="2018-02" db="EMBL/GenBank/DDBJ databases">
        <title>Rhizophora mucronata_Transcriptome.</title>
        <authorList>
            <person name="Meera S.P."/>
            <person name="Sreeshan A."/>
            <person name="Augustine A."/>
        </authorList>
    </citation>
    <scope>NUCLEOTIDE SEQUENCE</scope>
    <source>
        <tissue evidence="1">Leaf</tissue>
    </source>
</reference>
<dbReference type="AlphaFoldDB" id="A0A2P2KRP0"/>
<accession>A0A2P2KRP0</accession>
<sequence length="79" mass="9185">MGQADELKHVICTDRSLLFCIPVKMHHFYNNPLILFSIKYFDPSCNLGTAKNVSPFRVKEFRTCSQIMHASKKKRVPKE</sequence>
<organism evidence="1">
    <name type="scientific">Rhizophora mucronata</name>
    <name type="common">Asiatic mangrove</name>
    <dbReference type="NCBI Taxonomy" id="61149"/>
    <lineage>
        <taxon>Eukaryota</taxon>
        <taxon>Viridiplantae</taxon>
        <taxon>Streptophyta</taxon>
        <taxon>Embryophyta</taxon>
        <taxon>Tracheophyta</taxon>
        <taxon>Spermatophyta</taxon>
        <taxon>Magnoliopsida</taxon>
        <taxon>eudicotyledons</taxon>
        <taxon>Gunneridae</taxon>
        <taxon>Pentapetalae</taxon>
        <taxon>rosids</taxon>
        <taxon>fabids</taxon>
        <taxon>Malpighiales</taxon>
        <taxon>Rhizophoraceae</taxon>
        <taxon>Rhizophora</taxon>
    </lineage>
</organism>
<name>A0A2P2KRP0_RHIMU</name>